<evidence type="ECO:0000256" key="2">
    <source>
        <dbReference type="ARBA" id="ARBA00010211"/>
    </source>
</evidence>
<dbReference type="Proteomes" id="UP001642482">
    <property type="component" value="Unassembled WGS sequence"/>
</dbReference>
<dbReference type="Gene3D" id="3.90.850.10">
    <property type="entry name" value="Fumarylacetoacetase-like, C-terminal domain"/>
    <property type="match status" value="1"/>
</dbReference>
<evidence type="ECO:0000256" key="4">
    <source>
        <dbReference type="ARBA" id="ARBA00022723"/>
    </source>
</evidence>
<evidence type="ECO:0000313" key="14">
    <source>
        <dbReference type="Proteomes" id="UP001642482"/>
    </source>
</evidence>
<keyword evidence="14" id="KW-1185">Reference proteome</keyword>
<evidence type="ECO:0000256" key="5">
    <source>
        <dbReference type="ARBA" id="ARBA00022801"/>
    </source>
</evidence>
<dbReference type="Pfam" id="PF09298">
    <property type="entry name" value="FAA_hydrolase_N"/>
    <property type="match status" value="1"/>
</dbReference>
<dbReference type="SUPFAM" id="SSF56529">
    <property type="entry name" value="FAH"/>
    <property type="match status" value="1"/>
</dbReference>
<feature type="domain" description="Fumarylacetoacetase-like C-terminal" evidence="11">
    <location>
        <begin position="143"/>
        <end position="424"/>
    </location>
</feature>
<dbReference type="PANTHER" id="PTHR43069">
    <property type="entry name" value="FUMARYLACETOACETASE"/>
    <property type="match status" value="1"/>
</dbReference>
<comment type="pathway">
    <text evidence="1 10">Amino-acid degradation; L-phenylalanine degradation; acetoacetate and fumarate from L-phenylalanine: step 6/6.</text>
</comment>
<keyword evidence="9 10" id="KW-0585">Phenylalanine catabolism</keyword>
<comment type="similarity">
    <text evidence="2 10">Belongs to the FAH family.</text>
</comment>
<evidence type="ECO:0000256" key="9">
    <source>
        <dbReference type="ARBA" id="ARBA00023232"/>
    </source>
</evidence>
<dbReference type="EMBL" id="CAWUHD010000010">
    <property type="protein sequence ID" value="CAK7212987.1"/>
    <property type="molecule type" value="Genomic_DNA"/>
</dbReference>
<keyword evidence="8 10" id="KW-0828">Tyrosine catabolism</keyword>
<name>A0ABP0B0K1_9PEZI</name>
<dbReference type="InterPro" id="IPR015377">
    <property type="entry name" value="Fumarylacetoacetase_N"/>
</dbReference>
<dbReference type="SUPFAM" id="SSF63433">
    <property type="entry name" value="Fumarylacetoacetate hydrolase, FAH, N-terminal domain"/>
    <property type="match status" value="1"/>
</dbReference>
<reference evidence="13 14" key="1">
    <citation type="submission" date="2024-01" db="EMBL/GenBank/DDBJ databases">
        <authorList>
            <person name="Allen C."/>
            <person name="Tagirdzhanova G."/>
        </authorList>
    </citation>
    <scope>NUCLEOTIDE SEQUENCE [LARGE SCALE GENOMIC DNA]</scope>
</reference>
<keyword evidence="7 10" id="KW-0460">Magnesium</keyword>
<comment type="caution">
    <text evidence="13">The sequence shown here is derived from an EMBL/GenBank/DDBJ whole genome shotgun (WGS) entry which is preliminary data.</text>
</comment>
<evidence type="ECO:0000259" key="11">
    <source>
        <dbReference type="Pfam" id="PF01557"/>
    </source>
</evidence>
<dbReference type="InterPro" id="IPR036462">
    <property type="entry name" value="Fumarylacetoacetase_N_sf"/>
</dbReference>
<evidence type="ECO:0000313" key="13">
    <source>
        <dbReference type="EMBL" id="CAK7212987.1"/>
    </source>
</evidence>
<evidence type="ECO:0000256" key="1">
    <source>
        <dbReference type="ARBA" id="ARBA00004782"/>
    </source>
</evidence>
<dbReference type="EC" id="3.7.1.2" evidence="3 10"/>
<evidence type="ECO:0000256" key="8">
    <source>
        <dbReference type="ARBA" id="ARBA00022878"/>
    </source>
</evidence>
<keyword evidence="6 10" id="KW-0106">Calcium</keyword>
<evidence type="ECO:0000256" key="3">
    <source>
        <dbReference type="ARBA" id="ARBA00012094"/>
    </source>
</evidence>
<dbReference type="InterPro" id="IPR036663">
    <property type="entry name" value="Fumarylacetoacetase_C_sf"/>
</dbReference>
<gene>
    <name evidence="13" type="ORF">SEUCBS140593_001693</name>
</gene>
<protein>
    <recommendedName>
        <fullName evidence="3 10">Fumarylacetoacetase</fullName>
        <ecNumber evidence="3 10">3.7.1.2</ecNumber>
    </recommendedName>
    <alternativeName>
        <fullName evidence="10">Fumarylacetoacetate hydrolase</fullName>
    </alternativeName>
</protein>
<evidence type="ECO:0000256" key="6">
    <source>
        <dbReference type="ARBA" id="ARBA00022837"/>
    </source>
</evidence>
<feature type="domain" description="Fumarylacetoacetase N-terminal" evidence="12">
    <location>
        <begin position="19"/>
        <end position="129"/>
    </location>
</feature>
<dbReference type="Gene3D" id="2.30.30.230">
    <property type="entry name" value="Fumarylacetoacetase, N-terminal domain"/>
    <property type="match status" value="1"/>
</dbReference>
<dbReference type="NCBIfam" id="TIGR01266">
    <property type="entry name" value="fum_ac_acetase"/>
    <property type="match status" value="1"/>
</dbReference>
<dbReference type="InterPro" id="IPR011234">
    <property type="entry name" value="Fumarylacetoacetase-like_C"/>
</dbReference>
<organism evidence="13 14">
    <name type="scientific">Sporothrix eucalyptigena</name>
    <dbReference type="NCBI Taxonomy" id="1812306"/>
    <lineage>
        <taxon>Eukaryota</taxon>
        <taxon>Fungi</taxon>
        <taxon>Dikarya</taxon>
        <taxon>Ascomycota</taxon>
        <taxon>Pezizomycotina</taxon>
        <taxon>Sordariomycetes</taxon>
        <taxon>Sordariomycetidae</taxon>
        <taxon>Ophiostomatales</taxon>
        <taxon>Ophiostomataceae</taxon>
        <taxon>Sporothrix</taxon>
    </lineage>
</organism>
<dbReference type="PANTHER" id="PTHR43069:SF2">
    <property type="entry name" value="FUMARYLACETOACETASE"/>
    <property type="match status" value="1"/>
</dbReference>
<comment type="catalytic activity">
    <reaction evidence="10">
        <text>4-fumarylacetoacetate + H2O = acetoacetate + fumarate + H(+)</text>
        <dbReference type="Rhea" id="RHEA:10244"/>
        <dbReference type="ChEBI" id="CHEBI:13705"/>
        <dbReference type="ChEBI" id="CHEBI:15377"/>
        <dbReference type="ChEBI" id="CHEBI:15378"/>
        <dbReference type="ChEBI" id="CHEBI:18034"/>
        <dbReference type="ChEBI" id="CHEBI:29806"/>
        <dbReference type="EC" id="3.7.1.2"/>
    </reaction>
</comment>
<evidence type="ECO:0000256" key="7">
    <source>
        <dbReference type="ARBA" id="ARBA00022842"/>
    </source>
</evidence>
<keyword evidence="5 10" id="KW-0378">Hydrolase</keyword>
<dbReference type="InterPro" id="IPR005959">
    <property type="entry name" value="Fumarylacetoacetase"/>
</dbReference>
<comment type="cofactor">
    <cofactor evidence="10">
        <name>Mg(2+)</name>
        <dbReference type="ChEBI" id="CHEBI:18420"/>
    </cofactor>
    <cofactor evidence="10">
        <name>Ca(2+)</name>
        <dbReference type="ChEBI" id="CHEBI:29108"/>
    </cofactor>
</comment>
<accession>A0ABP0B0K1</accession>
<keyword evidence="4 10" id="KW-0479">Metal-binding</keyword>
<evidence type="ECO:0000259" key="12">
    <source>
        <dbReference type="Pfam" id="PF09298"/>
    </source>
</evidence>
<dbReference type="Pfam" id="PF01557">
    <property type="entry name" value="FAA_hydrolase"/>
    <property type="match status" value="1"/>
</dbReference>
<sequence>MVSTKSWLTIPKGSSFSLANLPFGVISTEVAPSPRIATAIGEFALDLSVFAANGGFAGLDTFGQQQLSVFSEPALNAFAALGKSEHYKVRIYLQSIFSENTPHPQILRNNKDLQSKVLIPLSAVCNHIPFLIGDYSDFFVGLHHAEKAAKVFNITLARNYKHLPVGYAGRASSVVVSGTPIHRPQGQIVRQLGAPPVFAPCHDLDFELELACFMCKSNPMGHPIPVDDADDYIFGYVMMNDWSARDMQAWEMGPLGPLNSKNFATTISPWVVTSAALEPFRTGQLPNEHEALPYLREKRQAAVHDIRLWAELKGSSPSASGTSTTLCRTNGRYLLWSFSQILAHLSISGCPLNPGDLVACGTVSGPDRASHASLLEINDNGALSLDIGNGESRTFLQDGDTVTFHGVCGDDEYSLVGFGTCAGTILPAINALK</sequence>
<proteinExistence type="inferred from homology"/>
<evidence type="ECO:0000256" key="10">
    <source>
        <dbReference type="RuleBase" id="RU366008"/>
    </source>
</evidence>